<dbReference type="AlphaFoldDB" id="A0A167PDE3"/>
<gene>
    <name evidence="1" type="ORF">N478_00395</name>
</gene>
<dbReference type="RefSeq" id="WP_063370566.1">
    <property type="nucleotide sequence ID" value="NZ_AUXX01000001.1"/>
</dbReference>
<dbReference type="Pfam" id="PF20383">
    <property type="entry name" value="DUF6678"/>
    <property type="match status" value="1"/>
</dbReference>
<reference evidence="1 2" key="1">
    <citation type="submission" date="2013-07" db="EMBL/GenBank/DDBJ databases">
        <title>Comparative Genomic and Metabolomic Analysis of Twelve Strains of Pseudoalteromonas luteoviolacea.</title>
        <authorList>
            <person name="Vynne N.G."/>
            <person name="Mansson M."/>
            <person name="Gram L."/>
        </authorList>
    </citation>
    <scope>NUCLEOTIDE SEQUENCE [LARGE SCALE GENOMIC DNA]</scope>
    <source>
        <strain evidence="1 2">S4060-1</strain>
    </source>
</reference>
<dbReference type="InterPro" id="IPR046500">
    <property type="entry name" value="DUF6678"/>
</dbReference>
<dbReference type="PATRIC" id="fig|1365257.3.peg.81"/>
<proteinExistence type="predicted"/>
<dbReference type="EMBL" id="AUXX01000001">
    <property type="protein sequence ID" value="KZN70395.1"/>
    <property type="molecule type" value="Genomic_DNA"/>
</dbReference>
<sequence>MTKVQEEKLAKSYQRLDSVIARKFSVSYMSNAKWVKLLKAAASFEQLSYRITYKLVNNDQIKTSYSEQFAEHVDDYWFIEPSIYKEIEWLEFTCDENYKVGSLIEHLTAIAKFPIRQTPTGYKVLGYSKL</sequence>
<evidence type="ECO:0000313" key="2">
    <source>
        <dbReference type="Proteomes" id="UP000076661"/>
    </source>
</evidence>
<comment type="caution">
    <text evidence="1">The sequence shown here is derived from an EMBL/GenBank/DDBJ whole genome shotgun (WGS) entry which is preliminary data.</text>
</comment>
<organism evidence="1 2">
    <name type="scientific">Pseudoalteromonas luteoviolacea S4060-1</name>
    <dbReference type="NCBI Taxonomy" id="1365257"/>
    <lineage>
        <taxon>Bacteria</taxon>
        <taxon>Pseudomonadati</taxon>
        <taxon>Pseudomonadota</taxon>
        <taxon>Gammaproteobacteria</taxon>
        <taxon>Alteromonadales</taxon>
        <taxon>Pseudoalteromonadaceae</taxon>
        <taxon>Pseudoalteromonas</taxon>
    </lineage>
</organism>
<dbReference type="Proteomes" id="UP000076661">
    <property type="component" value="Unassembled WGS sequence"/>
</dbReference>
<evidence type="ECO:0000313" key="1">
    <source>
        <dbReference type="EMBL" id="KZN70395.1"/>
    </source>
</evidence>
<name>A0A167PDE3_9GAMM</name>
<accession>A0A167PDE3</accession>
<protein>
    <submittedName>
        <fullName evidence="1">Uncharacterized protein</fullName>
    </submittedName>
</protein>